<dbReference type="Gene3D" id="3.80.30.30">
    <property type="match status" value="1"/>
</dbReference>
<name>A0A9D1PKT2_9BACI</name>
<keyword evidence="10" id="KW-0238">DNA-binding</keyword>
<dbReference type="SFLD" id="SFLDF00292">
    <property type="entry name" value="spore_photoproduct_lyase_1"/>
    <property type="match status" value="1"/>
</dbReference>
<evidence type="ECO:0000256" key="2">
    <source>
        <dbReference type="ARBA" id="ARBA00011852"/>
    </source>
</evidence>
<evidence type="ECO:0000256" key="4">
    <source>
        <dbReference type="ARBA" id="ARBA00022691"/>
    </source>
</evidence>
<gene>
    <name evidence="19" type="primary">splB</name>
    <name evidence="19" type="ORF">H9895_02240</name>
</gene>
<evidence type="ECO:0000256" key="10">
    <source>
        <dbReference type="ARBA" id="ARBA00023125"/>
    </source>
</evidence>
<dbReference type="NCBIfam" id="TIGR04070">
    <property type="entry name" value="photo_TT_lyase"/>
    <property type="match status" value="1"/>
</dbReference>
<dbReference type="GO" id="GO:0003677">
    <property type="term" value="F:DNA binding"/>
    <property type="evidence" value="ECO:0007669"/>
    <property type="project" value="UniProtKB-KW"/>
</dbReference>
<evidence type="ECO:0000313" key="20">
    <source>
        <dbReference type="Proteomes" id="UP000823937"/>
    </source>
</evidence>
<dbReference type="GO" id="GO:0042601">
    <property type="term" value="C:endospore-forming forespore"/>
    <property type="evidence" value="ECO:0007669"/>
    <property type="project" value="InterPro"/>
</dbReference>
<evidence type="ECO:0000256" key="18">
    <source>
        <dbReference type="ARBA" id="ARBA00070153"/>
    </source>
</evidence>
<evidence type="ECO:0000256" key="8">
    <source>
        <dbReference type="ARBA" id="ARBA00023004"/>
    </source>
</evidence>
<dbReference type="GO" id="GO:0003913">
    <property type="term" value="F:DNA photolyase activity"/>
    <property type="evidence" value="ECO:0007669"/>
    <property type="project" value="InterPro"/>
</dbReference>
<dbReference type="PANTHER" id="PTHR37822">
    <property type="entry name" value="SPORE PHOTOPRODUCT LYASE-RELATED"/>
    <property type="match status" value="1"/>
</dbReference>
<comment type="similarity">
    <text evidence="16">Belongs to the radical SAM superfamily. SPL family.</text>
</comment>
<evidence type="ECO:0000256" key="15">
    <source>
        <dbReference type="ARBA" id="ARBA00058962"/>
    </source>
</evidence>
<dbReference type="FunFam" id="3.80.30.30:FF:000001">
    <property type="entry name" value="Spore photoproduct lyase"/>
    <property type="match status" value="1"/>
</dbReference>
<dbReference type="Pfam" id="PF20903">
    <property type="entry name" value="SPL"/>
    <property type="match status" value="1"/>
</dbReference>
<comment type="cofactor">
    <cofactor evidence="14">
        <name>S-adenosyl-L-methionine</name>
        <dbReference type="ChEBI" id="CHEBI:59789"/>
    </cofactor>
</comment>
<evidence type="ECO:0000256" key="6">
    <source>
        <dbReference type="ARBA" id="ARBA00022763"/>
    </source>
</evidence>
<evidence type="ECO:0000256" key="1">
    <source>
        <dbReference type="ARBA" id="ARBA00001966"/>
    </source>
</evidence>
<comment type="cofactor">
    <cofactor evidence="1">
        <name>[4Fe-4S] cluster</name>
        <dbReference type="ChEBI" id="CHEBI:49883"/>
    </cofactor>
</comment>
<keyword evidence="12 19" id="KW-0456">Lyase</keyword>
<organism evidence="19 20">
    <name type="scientific">Candidatus Pseudogracilibacillus intestinigallinarum</name>
    <dbReference type="NCBI Taxonomy" id="2838742"/>
    <lineage>
        <taxon>Bacteria</taxon>
        <taxon>Bacillati</taxon>
        <taxon>Bacillota</taxon>
        <taxon>Bacilli</taxon>
        <taxon>Bacillales</taxon>
        <taxon>Bacillaceae</taxon>
        <taxon>Pseudogracilibacillus</taxon>
    </lineage>
</organism>
<dbReference type="EC" id="4.1.99.14" evidence="17"/>
<reference evidence="19" key="1">
    <citation type="journal article" date="2021" name="PeerJ">
        <title>Extensive microbial diversity within the chicken gut microbiome revealed by metagenomics and culture.</title>
        <authorList>
            <person name="Gilroy R."/>
            <person name="Ravi A."/>
            <person name="Getino M."/>
            <person name="Pursley I."/>
            <person name="Horton D.L."/>
            <person name="Alikhan N.F."/>
            <person name="Baker D."/>
            <person name="Gharbi K."/>
            <person name="Hall N."/>
            <person name="Watson M."/>
            <person name="Adriaenssens E.M."/>
            <person name="Foster-Nyarko E."/>
            <person name="Jarju S."/>
            <person name="Secka A."/>
            <person name="Antonio M."/>
            <person name="Oren A."/>
            <person name="Chaudhuri R.R."/>
            <person name="La Ragione R."/>
            <person name="Hildebrand F."/>
            <person name="Pallen M.J."/>
        </authorList>
    </citation>
    <scope>NUCLEOTIDE SEQUENCE</scope>
    <source>
        <strain evidence="19">CHK169-2315</strain>
    </source>
</reference>
<evidence type="ECO:0000256" key="12">
    <source>
        <dbReference type="ARBA" id="ARBA00023239"/>
    </source>
</evidence>
<dbReference type="AlphaFoldDB" id="A0A9D1PKT2"/>
<keyword evidence="4" id="KW-0949">S-adenosyl-L-methionine</keyword>
<keyword evidence="7" id="KW-0749">Sporulation</keyword>
<dbReference type="SFLD" id="SFLDG01079">
    <property type="entry name" value="spore_photoproduct_lyase_like"/>
    <property type="match status" value="1"/>
</dbReference>
<reference evidence="19" key="2">
    <citation type="submission" date="2021-04" db="EMBL/GenBank/DDBJ databases">
        <authorList>
            <person name="Gilroy R."/>
        </authorList>
    </citation>
    <scope>NUCLEOTIDE SEQUENCE</scope>
    <source>
        <strain evidence="19">CHK169-2315</strain>
    </source>
</reference>
<sequence>MVKPFTPQLIYVEPRALEYPNGKRLVSKFEDMGVEIRQTTSHNQIRNLPGDNHFQKYRVAKSTLVIGVRKTLHFDTSKPSAEYAIPLATGCMGHCHYCYLQTTMGSKPYIRTYVNVDEIFDAAQKYMDERAPEITRFEASCTSDIVGVDHLTHHLKQAIEFFGQSKYGKLRFVTKFAHVDHLLNANHQGKTRFRFSINDDYIIKYFEPGTSRLHERIEAAVKVAEADYPLGFIIAPIYLHDGWQEGYLEMFEKLDASLPSFARKDLTFEMIQHRFTKPAKRVIQENYPMTKLELDESKRKVKWGRYGIYKYVYQDEQQEAIKDTLGSYVKRFFPEAKIEYFT</sequence>
<dbReference type="Gene3D" id="3.40.50.12110">
    <property type="match status" value="1"/>
</dbReference>
<dbReference type="GO" id="GO:1904047">
    <property type="term" value="F:S-adenosyl-L-methionine binding"/>
    <property type="evidence" value="ECO:0007669"/>
    <property type="project" value="InterPro"/>
</dbReference>
<dbReference type="PANTHER" id="PTHR37822:SF2">
    <property type="entry name" value="SPORE PHOTOPRODUCT LYASE"/>
    <property type="match status" value="1"/>
</dbReference>
<evidence type="ECO:0000256" key="14">
    <source>
        <dbReference type="ARBA" id="ARBA00053032"/>
    </source>
</evidence>
<evidence type="ECO:0000256" key="11">
    <source>
        <dbReference type="ARBA" id="ARBA00023204"/>
    </source>
</evidence>
<comment type="function">
    <text evidence="15">Involved in repair of UV radiation-induced DNA damage during spore germination. Can repair thymine dimer 5-thyminyl-5,6-dihydrothymine (known as spore photoproduct (SP)) by in situ monomerization of SP to two thymines.</text>
</comment>
<dbReference type="EMBL" id="DXHX01000029">
    <property type="protein sequence ID" value="HIV73882.1"/>
    <property type="molecule type" value="Genomic_DNA"/>
</dbReference>
<comment type="catalytic activity">
    <reaction evidence="13">
        <text>(5R)-5,6-dihydro-5-(thymidin-7-yl)thymidine in DNA = a thymidine dimer in DNA</text>
        <dbReference type="Rhea" id="RHEA:56132"/>
        <dbReference type="Rhea" id="RHEA-COMP:14387"/>
        <dbReference type="Rhea" id="RHEA-COMP:14449"/>
        <dbReference type="ChEBI" id="CHEBI:139518"/>
        <dbReference type="ChEBI" id="CHEBI:139519"/>
        <dbReference type="EC" id="4.1.99.14"/>
    </reaction>
</comment>
<keyword evidence="6" id="KW-0227">DNA damage</keyword>
<dbReference type="InterPro" id="IPR034560">
    <property type="entry name" value="SPL_Bacilli"/>
</dbReference>
<evidence type="ECO:0000256" key="9">
    <source>
        <dbReference type="ARBA" id="ARBA00023014"/>
    </source>
</evidence>
<dbReference type="GO" id="GO:0006281">
    <property type="term" value="P:DNA repair"/>
    <property type="evidence" value="ECO:0007669"/>
    <property type="project" value="UniProtKB-KW"/>
</dbReference>
<keyword evidence="5" id="KW-0479">Metal-binding</keyword>
<dbReference type="SFLD" id="SFLDS00029">
    <property type="entry name" value="Radical_SAM"/>
    <property type="match status" value="1"/>
</dbReference>
<evidence type="ECO:0000256" key="17">
    <source>
        <dbReference type="ARBA" id="ARBA00066797"/>
    </source>
</evidence>
<dbReference type="FunFam" id="3.40.50.12110:FF:000001">
    <property type="entry name" value="Spore photoproduct lyase"/>
    <property type="match status" value="1"/>
</dbReference>
<evidence type="ECO:0000313" key="19">
    <source>
        <dbReference type="EMBL" id="HIV73882.1"/>
    </source>
</evidence>
<accession>A0A9D1PKT2</accession>
<dbReference type="GO" id="GO:0051539">
    <property type="term" value="F:4 iron, 4 sulfur cluster binding"/>
    <property type="evidence" value="ECO:0007669"/>
    <property type="project" value="UniProtKB-KW"/>
</dbReference>
<keyword evidence="8" id="KW-0408">Iron</keyword>
<evidence type="ECO:0000256" key="16">
    <source>
        <dbReference type="ARBA" id="ARBA00060787"/>
    </source>
</evidence>
<dbReference type="GO" id="GO:0046872">
    <property type="term" value="F:metal ion binding"/>
    <property type="evidence" value="ECO:0007669"/>
    <property type="project" value="UniProtKB-KW"/>
</dbReference>
<comment type="subunit">
    <text evidence="2">Monomer or homodimer.</text>
</comment>
<dbReference type="Proteomes" id="UP000823937">
    <property type="component" value="Unassembled WGS sequence"/>
</dbReference>
<dbReference type="InterPro" id="IPR023897">
    <property type="entry name" value="SPL_firmicutes"/>
</dbReference>
<dbReference type="InterPro" id="IPR007197">
    <property type="entry name" value="rSAM"/>
</dbReference>
<keyword evidence="3" id="KW-0004">4Fe-4S</keyword>
<proteinExistence type="inferred from homology"/>
<keyword evidence="11" id="KW-0234">DNA repair</keyword>
<evidence type="ECO:0000256" key="5">
    <source>
        <dbReference type="ARBA" id="ARBA00022723"/>
    </source>
</evidence>
<dbReference type="InterPro" id="IPR049539">
    <property type="entry name" value="SPL"/>
</dbReference>
<protein>
    <recommendedName>
        <fullName evidence="18">Spore photoproduct lyase</fullName>
        <ecNumber evidence="17">4.1.99.14</ecNumber>
    </recommendedName>
</protein>
<comment type="caution">
    <text evidence="19">The sequence shown here is derived from an EMBL/GenBank/DDBJ whole genome shotgun (WGS) entry which is preliminary data.</text>
</comment>
<evidence type="ECO:0000256" key="13">
    <source>
        <dbReference type="ARBA" id="ARBA00050702"/>
    </source>
</evidence>
<keyword evidence="9" id="KW-0411">Iron-sulfur</keyword>
<dbReference type="CDD" id="cd01335">
    <property type="entry name" value="Radical_SAM"/>
    <property type="match status" value="1"/>
</dbReference>
<evidence type="ECO:0000256" key="7">
    <source>
        <dbReference type="ARBA" id="ARBA00022969"/>
    </source>
</evidence>
<evidence type="ECO:0000256" key="3">
    <source>
        <dbReference type="ARBA" id="ARBA00022485"/>
    </source>
</evidence>
<dbReference type="GO" id="GO:0030435">
    <property type="term" value="P:sporulation resulting in formation of a cellular spore"/>
    <property type="evidence" value="ECO:0007669"/>
    <property type="project" value="UniProtKB-KW"/>
</dbReference>